<proteinExistence type="predicted"/>
<dbReference type="InterPro" id="IPR000182">
    <property type="entry name" value="GNAT_dom"/>
</dbReference>
<name>A0A4Q8AAF8_9MICC</name>
<keyword evidence="2" id="KW-0808">Transferase</keyword>
<organism evidence="2 3">
    <name type="scientific">Zhihengliuella halotolerans</name>
    <dbReference type="NCBI Taxonomy" id="370736"/>
    <lineage>
        <taxon>Bacteria</taxon>
        <taxon>Bacillati</taxon>
        <taxon>Actinomycetota</taxon>
        <taxon>Actinomycetes</taxon>
        <taxon>Micrococcales</taxon>
        <taxon>Micrococcaceae</taxon>
        <taxon>Zhihengliuella</taxon>
    </lineage>
</organism>
<dbReference type="GO" id="GO:0016747">
    <property type="term" value="F:acyltransferase activity, transferring groups other than amino-acyl groups"/>
    <property type="evidence" value="ECO:0007669"/>
    <property type="project" value="InterPro"/>
</dbReference>
<evidence type="ECO:0000313" key="3">
    <source>
        <dbReference type="Proteomes" id="UP000292685"/>
    </source>
</evidence>
<dbReference type="SUPFAM" id="SSF55729">
    <property type="entry name" value="Acyl-CoA N-acyltransferases (Nat)"/>
    <property type="match status" value="1"/>
</dbReference>
<comment type="caution">
    <text evidence="2">The sequence shown here is derived from an EMBL/GenBank/DDBJ whole genome shotgun (WGS) entry which is preliminary data.</text>
</comment>
<dbReference type="InterPro" id="IPR016181">
    <property type="entry name" value="Acyl_CoA_acyltransferase"/>
</dbReference>
<dbReference type="Proteomes" id="UP000292685">
    <property type="component" value="Unassembled WGS sequence"/>
</dbReference>
<dbReference type="AlphaFoldDB" id="A0A4Q8AAF8"/>
<evidence type="ECO:0000259" key="1">
    <source>
        <dbReference type="PROSITE" id="PS51186"/>
    </source>
</evidence>
<sequence>MRLRPPAVDDEHEVLAAQRELGEEGFDFMLADDDQSWTDYLTALVRTRCGIGIAPGQVPATMLLAEVDGRIVGRVHVRHELNAPLRAIGGHVGYAVLPAYRRRGYATEMLRQAIDELNELGVTSVLVTCDDDNAASIRVIERQGGVLEGSLALTEDKRKLRYWIHT</sequence>
<dbReference type="Pfam" id="PF00583">
    <property type="entry name" value="Acetyltransf_1"/>
    <property type="match status" value="1"/>
</dbReference>
<evidence type="ECO:0000313" key="2">
    <source>
        <dbReference type="EMBL" id="RZU60954.1"/>
    </source>
</evidence>
<gene>
    <name evidence="2" type="ORF">EV380_0509</name>
</gene>
<keyword evidence="3" id="KW-1185">Reference proteome</keyword>
<dbReference type="EMBL" id="SHLA01000001">
    <property type="protein sequence ID" value="RZU60954.1"/>
    <property type="molecule type" value="Genomic_DNA"/>
</dbReference>
<dbReference type="PROSITE" id="PS51186">
    <property type="entry name" value="GNAT"/>
    <property type="match status" value="1"/>
</dbReference>
<dbReference type="Gene3D" id="3.40.630.30">
    <property type="match status" value="1"/>
</dbReference>
<accession>A0A4Q8AAF8</accession>
<reference evidence="2 3" key="1">
    <citation type="submission" date="2019-02" db="EMBL/GenBank/DDBJ databases">
        <title>Sequencing the genomes of 1000 actinobacteria strains.</title>
        <authorList>
            <person name="Klenk H.-P."/>
        </authorList>
    </citation>
    <scope>NUCLEOTIDE SEQUENCE [LARGE SCALE GENOMIC DNA]</scope>
    <source>
        <strain evidence="2 3">DSM 17364</strain>
    </source>
</reference>
<dbReference type="CDD" id="cd04301">
    <property type="entry name" value="NAT_SF"/>
    <property type="match status" value="1"/>
</dbReference>
<dbReference type="PANTHER" id="PTHR39173:SF1">
    <property type="entry name" value="ACETYLTRANSFERASE"/>
    <property type="match status" value="1"/>
</dbReference>
<dbReference type="OrthoDB" id="9797989at2"/>
<feature type="domain" description="N-acetyltransferase" evidence="1">
    <location>
        <begin position="1"/>
        <end position="166"/>
    </location>
</feature>
<dbReference type="PANTHER" id="PTHR39173">
    <property type="entry name" value="ACETYLTRANSFERASE"/>
    <property type="match status" value="1"/>
</dbReference>
<protein>
    <submittedName>
        <fullName evidence="2">Putative acetyltransferase</fullName>
    </submittedName>
</protein>